<evidence type="ECO:0000259" key="7">
    <source>
        <dbReference type="Pfam" id="PF17827"/>
    </source>
</evidence>
<dbReference type="GO" id="GO:0032259">
    <property type="term" value="P:methylation"/>
    <property type="evidence" value="ECO:0007669"/>
    <property type="project" value="UniProtKB-KW"/>
</dbReference>
<comment type="similarity">
    <text evidence="5">Belongs to the protein N5-glutamine methyltransferase family. PrmC subfamily.</text>
</comment>
<dbReference type="PROSITE" id="PS00092">
    <property type="entry name" value="N6_MTASE"/>
    <property type="match status" value="1"/>
</dbReference>
<sequence>MPHVPLEQADTVAQWRAAARSLLRDAGFENPNLEADYLLRHVLDYNTTQILTQGEHPLSPGNRSLLASLVQKRLNHVPLQHLTGEVEFRGLRLSVSPSVLIPRPETEGLVDHVLKFLDPSQESKVLDIGTGSGCIALAVAQESPQTQIWASDVSQDALNVASANADQCALSDRVRFKKADTILPLLKRKVVPAGSVDVIVSNPPYIGYQEKDALPVEVKDHEPGLALFANDEGLEMIRSLIHEAPYALRKGGFLAMEIGETQGERVLQLLQQASNASWSRPRIENDLAGRPRYALAILSSDPIPFDVGKEE</sequence>
<comment type="catalytic activity">
    <reaction evidence="4 5">
        <text>L-glutaminyl-[peptide chain release factor] + S-adenosyl-L-methionine = N(5)-methyl-L-glutaminyl-[peptide chain release factor] + S-adenosyl-L-homocysteine + H(+)</text>
        <dbReference type="Rhea" id="RHEA:42896"/>
        <dbReference type="Rhea" id="RHEA-COMP:10271"/>
        <dbReference type="Rhea" id="RHEA-COMP:10272"/>
        <dbReference type="ChEBI" id="CHEBI:15378"/>
        <dbReference type="ChEBI" id="CHEBI:30011"/>
        <dbReference type="ChEBI" id="CHEBI:57856"/>
        <dbReference type="ChEBI" id="CHEBI:59789"/>
        <dbReference type="ChEBI" id="CHEBI:61891"/>
        <dbReference type="EC" id="2.1.1.297"/>
    </reaction>
</comment>
<feature type="binding site" evidence="5">
    <location>
        <position position="202"/>
    </location>
    <ligand>
        <name>S-adenosyl-L-methionine</name>
        <dbReference type="ChEBI" id="CHEBI:59789"/>
    </ligand>
</feature>
<protein>
    <recommendedName>
        <fullName evidence="5">Release factor glutamine methyltransferase</fullName>
        <shortName evidence="5">RF MTase</shortName>
        <ecNumber evidence="5">2.1.1.297</ecNumber>
    </recommendedName>
    <alternativeName>
        <fullName evidence="5">N5-glutamine methyltransferase PrmC</fullName>
    </alternativeName>
    <alternativeName>
        <fullName evidence="5">Protein-(glutamine-N5) MTase PrmC</fullName>
    </alternativeName>
    <alternativeName>
        <fullName evidence="5">Protein-glutamine N-methyltransferase PrmC</fullName>
    </alternativeName>
</protein>
<dbReference type="InterPro" id="IPR004556">
    <property type="entry name" value="HemK-like"/>
</dbReference>
<dbReference type="Gene3D" id="1.10.8.10">
    <property type="entry name" value="DNA helicase RuvA subunit, C-terminal domain"/>
    <property type="match status" value="1"/>
</dbReference>
<dbReference type="NCBIfam" id="TIGR03534">
    <property type="entry name" value="RF_mod_PrmC"/>
    <property type="match status" value="1"/>
</dbReference>
<comment type="caution">
    <text evidence="5">Lacks conserved residue(s) required for the propagation of feature annotation.</text>
</comment>
<dbReference type="InterPro" id="IPR007848">
    <property type="entry name" value="Small_mtfrase_dom"/>
</dbReference>
<evidence type="ECO:0000256" key="1">
    <source>
        <dbReference type="ARBA" id="ARBA00022603"/>
    </source>
</evidence>
<dbReference type="SUPFAM" id="SSF53335">
    <property type="entry name" value="S-adenosyl-L-methionine-dependent methyltransferases"/>
    <property type="match status" value="1"/>
</dbReference>
<keyword evidence="1 5" id="KW-0489">Methyltransferase</keyword>
<reference evidence="8 9" key="1">
    <citation type="submission" date="2020-03" db="EMBL/GenBank/DDBJ databases">
        <title>Metabolic flexibility allows generalist bacteria to become dominant in a frequently disturbed ecosystem.</title>
        <authorList>
            <person name="Chen Y.-J."/>
            <person name="Leung P.M."/>
            <person name="Bay S.K."/>
            <person name="Hugenholtz P."/>
            <person name="Kessler A.J."/>
            <person name="Shelley G."/>
            <person name="Waite D.W."/>
            <person name="Cook P.L."/>
            <person name="Greening C."/>
        </authorList>
    </citation>
    <scope>NUCLEOTIDE SEQUENCE [LARGE SCALE GENOMIC DNA]</scope>
    <source>
        <strain evidence="8">SS_bin_28</strain>
    </source>
</reference>
<feature type="binding site" evidence="5">
    <location>
        <position position="152"/>
    </location>
    <ligand>
        <name>S-adenosyl-L-methionine</name>
        <dbReference type="ChEBI" id="CHEBI:59789"/>
    </ligand>
</feature>
<dbReference type="PANTHER" id="PTHR18895">
    <property type="entry name" value="HEMK METHYLTRANSFERASE"/>
    <property type="match status" value="1"/>
</dbReference>
<dbReference type="NCBIfam" id="TIGR00536">
    <property type="entry name" value="hemK_fam"/>
    <property type="match status" value="1"/>
</dbReference>
<evidence type="ECO:0000313" key="8">
    <source>
        <dbReference type="EMBL" id="NNF05903.1"/>
    </source>
</evidence>
<dbReference type="Proteomes" id="UP000547674">
    <property type="component" value="Unassembled WGS sequence"/>
</dbReference>
<name>A0A7Y2H1Q5_UNCEI</name>
<dbReference type="GO" id="GO:0003676">
    <property type="term" value="F:nucleic acid binding"/>
    <property type="evidence" value="ECO:0007669"/>
    <property type="project" value="InterPro"/>
</dbReference>
<dbReference type="AlphaFoldDB" id="A0A7Y2H1Q5"/>
<dbReference type="Gene3D" id="3.40.50.150">
    <property type="entry name" value="Vaccinia Virus protein VP39"/>
    <property type="match status" value="1"/>
</dbReference>
<dbReference type="PANTHER" id="PTHR18895:SF74">
    <property type="entry name" value="MTRF1L RELEASE FACTOR GLUTAMINE METHYLTRANSFERASE"/>
    <property type="match status" value="1"/>
</dbReference>
<feature type="domain" description="Release factor glutamine methyltransferase N-terminal" evidence="7">
    <location>
        <begin position="14"/>
        <end position="84"/>
    </location>
</feature>
<feature type="binding site" evidence="5">
    <location>
        <begin position="129"/>
        <end position="133"/>
    </location>
    <ligand>
        <name>S-adenosyl-L-methionine</name>
        <dbReference type="ChEBI" id="CHEBI:59789"/>
    </ligand>
</feature>
<dbReference type="CDD" id="cd02440">
    <property type="entry name" value="AdoMet_MTases"/>
    <property type="match status" value="1"/>
</dbReference>
<dbReference type="InterPro" id="IPR050320">
    <property type="entry name" value="N5-glutamine_MTase"/>
</dbReference>
<gene>
    <name evidence="5 8" type="primary">prmC</name>
    <name evidence="8" type="ORF">HKN21_04020</name>
</gene>
<evidence type="ECO:0000256" key="4">
    <source>
        <dbReference type="ARBA" id="ARBA00048391"/>
    </source>
</evidence>
<keyword evidence="3 5" id="KW-0949">S-adenosyl-L-methionine</keyword>
<dbReference type="EC" id="2.1.1.297" evidence="5"/>
<comment type="caution">
    <text evidence="8">The sequence shown here is derived from an EMBL/GenBank/DDBJ whole genome shotgun (WGS) entry which is preliminary data.</text>
</comment>
<evidence type="ECO:0000313" key="9">
    <source>
        <dbReference type="Proteomes" id="UP000547674"/>
    </source>
</evidence>
<evidence type="ECO:0000256" key="3">
    <source>
        <dbReference type="ARBA" id="ARBA00022691"/>
    </source>
</evidence>
<dbReference type="Pfam" id="PF17827">
    <property type="entry name" value="PrmC_N"/>
    <property type="match status" value="1"/>
</dbReference>
<keyword evidence="2 5" id="KW-0808">Transferase</keyword>
<dbReference type="EMBL" id="JABDJR010000151">
    <property type="protein sequence ID" value="NNF05903.1"/>
    <property type="molecule type" value="Genomic_DNA"/>
</dbReference>
<dbReference type="InterPro" id="IPR040758">
    <property type="entry name" value="PrmC_N"/>
</dbReference>
<accession>A0A7Y2H1Q5</accession>
<dbReference type="GO" id="GO:0102559">
    <property type="term" value="F:peptide chain release factor N(5)-glutamine methyltransferase activity"/>
    <property type="evidence" value="ECO:0007669"/>
    <property type="project" value="UniProtKB-EC"/>
</dbReference>
<dbReference type="HAMAP" id="MF_02126">
    <property type="entry name" value="RF_methyltr_PrmC"/>
    <property type="match status" value="1"/>
</dbReference>
<comment type="function">
    <text evidence="5">Methylates the class 1 translation termination release factors RF1/PrfA and RF2/PrfB on the glutamine residue of the universally conserved GGQ motif.</text>
</comment>
<feature type="domain" description="Methyltransferase small" evidence="6">
    <location>
        <begin position="114"/>
        <end position="206"/>
    </location>
</feature>
<evidence type="ECO:0000259" key="6">
    <source>
        <dbReference type="Pfam" id="PF05175"/>
    </source>
</evidence>
<organism evidence="8 9">
    <name type="scientific">Eiseniibacteriota bacterium</name>
    <dbReference type="NCBI Taxonomy" id="2212470"/>
    <lineage>
        <taxon>Bacteria</taxon>
        <taxon>Candidatus Eiseniibacteriota</taxon>
    </lineage>
</organism>
<dbReference type="InterPro" id="IPR002052">
    <property type="entry name" value="DNA_methylase_N6_adenine_CS"/>
</dbReference>
<proteinExistence type="inferred from homology"/>
<evidence type="ECO:0000256" key="2">
    <source>
        <dbReference type="ARBA" id="ARBA00022679"/>
    </source>
</evidence>
<dbReference type="Pfam" id="PF05175">
    <property type="entry name" value="MTS"/>
    <property type="match status" value="1"/>
</dbReference>
<dbReference type="InterPro" id="IPR019874">
    <property type="entry name" value="RF_methyltr_PrmC"/>
</dbReference>
<evidence type="ECO:0000256" key="5">
    <source>
        <dbReference type="HAMAP-Rule" id="MF_02126"/>
    </source>
</evidence>
<feature type="binding site" evidence="5">
    <location>
        <begin position="202"/>
        <end position="205"/>
    </location>
    <ligand>
        <name>substrate</name>
    </ligand>
</feature>
<dbReference type="InterPro" id="IPR029063">
    <property type="entry name" value="SAM-dependent_MTases_sf"/>
</dbReference>